<gene>
    <name evidence="1" type="ORF">AB3K24_04670</name>
</gene>
<comment type="caution">
    <text evidence="1">The sequence shown here is derived from an EMBL/GenBank/DDBJ whole genome shotgun (WGS) entry which is preliminary data.</text>
</comment>
<dbReference type="InterPro" id="IPR013078">
    <property type="entry name" value="His_Pase_superF_clade-1"/>
</dbReference>
<dbReference type="EMBL" id="JBFPER010000001">
    <property type="protein sequence ID" value="MEX0380642.1"/>
    <property type="molecule type" value="Genomic_DNA"/>
</dbReference>
<keyword evidence="2" id="KW-1185">Reference proteome</keyword>
<name>A0ABV3S2E8_9LACO</name>
<dbReference type="InterPro" id="IPR050275">
    <property type="entry name" value="PGM_Phosphatase"/>
</dbReference>
<proteinExistence type="predicted"/>
<dbReference type="RefSeq" id="WP_367974035.1">
    <property type="nucleotide sequence ID" value="NZ_JBFPEQ010000001.1"/>
</dbReference>
<organism evidence="1 2">
    <name type="scientific">Leuconostoc aquikimchii</name>
    <dbReference type="NCBI Taxonomy" id="3236804"/>
    <lineage>
        <taxon>Bacteria</taxon>
        <taxon>Bacillati</taxon>
        <taxon>Bacillota</taxon>
        <taxon>Bacilli</taxon>
        <taxon>Lactobacillales</taxon>
        <taxon>Lactobacillaceae</taxon>
        <taxon>Leuconostoc</taxon>
    </lineage>
</organism>
<dbReference type="InterPro" id="IPR029033">
    <property type="entry name" value="His_PPase_superfam"/>
</dbReference>
<dbReference type="PANTHER" id="PTHR48100">
    <property type="entry name" value="BROAD-SPECIFICITY PHOSPHATASE YOR283W-RELATED"/>
    <property type="match status" value="1"/>
</dbReference>
<dbReference type="PANTHER" id="PTHR48100:SF59">
    <property type="entry name" value="ADENOSYLCOBALAMIN_ALPHA-RIBAZOLE PHOSPHATASE"/>
    <property type="match status" value="1"/>
</dbReference>
<protein>
    <submittedName>
        <fullName evidence="1">Histidine phosphatase family protein</fullName>
    </submittedName>
</protein>
<dbReference type="SUPFAM" id="SSF53254">
    <property type="entry name" value="Phosphoglycerate mutase-like"/>
    <property type="match status" value="1"/>
</dbReference>
<sequence length="186" mass="21233">MKMITNVYFIRHSIRDMAIQDDRSAPLTKAGYLLAEGLTSLFKEVQITAIYSSPYNRARQTVQPTATLLNLPIITVDDLRERRTIPCQDWEAHLQRLWTDFNLSWQGEESLMAVSNRVVAAFKTILSSKSGDFIIASHGTALAVLFHALTDGQFTFEDWQKMSMPEVYVAQFEAQKLLSFKKLQIN</sequence>
<reference evidence="1 2" key="1">
    <citation type="submission" date="2024-07" db="EMBL/GenBank/DDBJ databases">
        <authorList>
            <person name="Yun M."/>
        </authorList>
    </citation>
    <scope>NUCLEOTIDE SEQUENCE [LARGE SCALE GENOMIC DNA]</scope>
    <source>
        <strain evidence="1 2">MS01</strain>
    </source>
</reference>
<evidence type="ECO:0000313" key="1">
    <source>
        <dbReference type="EMBL" id="MEX0380642.1"/>
    </source>
</evidence>
<dbReference type="Gene3D" id="3.40.50.1240">
    <property type="entry name" value="Phosphoglycerate mutase-like"/>
    <property type="match status" value="1"/>
</dbReference>
<dbReference type="CDD" id="cd07067">
    <property type="entry name" value="HP_PGM_like"/>
    <property type="match status" value="1"/>
</dbReference>
<accession>A0ABV3S2E8</accession>
<evidence type="ECO:0000313" key="2">
    <source>
        <dbReference type="Proteomes" id="UP001556617"/>
    </source>
</evidence>
<dbReference type="Proteomes" id="UP001556617">
    <property type="component" value="Unassembled WGS sequence"/>
</dbReference>
<dbReference type="Pfam" id="PF00300">
    <property type="entry name" value="His_Phos_1"/>
    <property type="match status" value="1"/>
</dbReference>